<comment type="caution">
    <text evidence="1">The sequence shown here is derived from an EMBL/GenBank/DDBJ whole genome shotgun (WGS) entry which is preliminary data.</text>
</comment>
<dbReference type="SUPFAM" id="SSF54001">
    <property type="entry name" value="Cysteine proteinases"/>
    <property type="match status" value="1"/>
</dbReference>
<reference evidence="1 2" key="1">
    <citation type="submission" date="2017-10" db="EMBL/GenBank/DDBJ databases">
        <title>Whole genome sequencing of Pseudoxanthomonas broegbernensis DSM 12573(T).</title>
        <authorList>
            <person name="Kumar S."/>
            <person name="Bansal K."/>
            <person name="Kaur A."/>
            <person name="Patil P."/>
            <person name="Sharma S."/>
            <person name="Patil P.B."/>
        </authorList>
    </citation>
    <scope>NUCLEOTIDE SEQUENCE [LARGE SCALE GENOMIC DNA]</scope>
    <source>
        <strain evidence="1 2">DSM 12573</strain>
    </source>
</reference>
<dbReference type="RefSeq" id="WP_162310260.1">
    <property type="nucleotide sequence ID" value="NZ_JACHGU010000005.1"/>
</dbReference>
<evidence type="ECO:0000313" key="2">
    <source>
        <dbReference type="Proteomes" id="UP000462066"/>
    </source>
</evidence>
<keyword evidence="2" id="KW-1185">Reference proteome</keyword>
<dbReference type="EMBL" id="MWIP01000003">
    <property type="protein sequence ID" value="KAF1687242.1"/>
    <property type="molecule type" value="Genomic_DNA"/>
</dbReference>
<dbReference type="Gene3D" id="3.90.1720.10">
    <property type="entry name" value="endopeptidase domain like (from Nostoc punctiforme)"/>
    <property type="match status" value="1"/>
</dbReference>
<organism evidence="1 2">
    <name type="scientific">Pseudoxanthomonas broegbernensis</name>
    <dbReference type="NCBI Taxonomy" id="83619"/>
    <lineage>
        <taxon>Bacteria</taxon>
        <taxon>Pseudomonadati</taxon>
        <taxon>Pseudomonadota</taxon>
        <taxon>Gammaproteobacteria</taxon>
        <taxon>Lysobacterales</taxon>
        <taxon>Lysobacteraceae</taxon>
        <taxon>Pseudoxanthomonas</taxon>
    </lineage>
</organism>
<evidence type="ECO:0000313" key="1">
    <source>
        <dbReference type="EMBL" id="KAF1687242.1"/>
    </source>
</evidence>
<name>A0A7V8GNU0_9GAMM</name>
<proteinExistence type="predicted"/>
<accession>A0A7V8GNU0</accession>
<dbReference type="InterPro" id="IPR038765">
    <property type="entry name" value="Papain-like_cys_pep_sf"/>
</dbReference>
<dbReference type="AlphaFoldDB" id="A0A7V8GNU0"/>
<sequence>MSLGFVGRRMARFLAQPREDYGRGPSSRRELLVAALRRGDVLLVEGTSRFAGAIKYLTQSTWSHAALCLGTPVGAGEPQFVDVDINDGVRTVPLAEFDGLHVRICRPVGLGQAEIDRVAGHMLDRLGYSYDLKNIVDLARYLIRQPPMPDPMKRRMLALGSGEPTRAICSTLLAQAFEVVRYPILPEIELLDADTASGRRAREEILHIRHYSLYTPRDFDVSPFFQVVKPRLEAGFDYRRLVWADALPALPGGSAPGAPDVAA</sequence>
<dbReference type="Proteomes" id="UP000462066">
    <property type="component" value="Unassembled WGS sequence"/>
</dbReference>
<protein>
    <submittedName>
        <fullName evidence="1">Lipo-like protein</fullName>
    </submittedName>
</protein>
<gene>
    <name evidence="1" type="ORF">B1992_04470</name>
</gene>